<organism evidence="3 4">
    <name type="scientific">Streptomyces piniterrae</name>
    <dbReference type="NCBI Taxonomy" id="2571125"/>
    <lineage>
        <taxon>Bacteria</taxon>
        <taxon>Bacillati</taxon>
        <taxon>Actinomycetota</taxon>
        <taxon>Actinomycetes</taxon>
        <taxon>Kitasatosporales</taxon>
        <taxon>Streptomycetaceae</taxon>
        <taxon>Streptomyces</taxon>
    </lineage>
</organism>
<feature type="signal peptide" evidence="2">
    <location>
        <begin position="1"/>
        <end position="22"/>
    </location>
</feature>
<keyword evidence="2" id="KW-0732">Signal</keyword>
<dbReference type="RefSeq" id="WP_136740136.1">
    <property type="nucleotide sequence ID" value="NZ_SUMB01000004.1"/>
</dbReference>
<sequence length="436" mass="45874">MNLRIAKAAPAVLMACVLTACSSDSGDGPSHTSESPSPNKVAGISVPTTYDNSQGWQERVTPGGLDGAVPLTTAPRNHLVTYLDSTGDGYVIKARDEKTGKLRWRSRPWTPPVPEESQTETGDAPPPHLAVVTSGDAEYVVAYAYGEKQADELSPAREVVEVVSYRADSSGQAVAPLKTTAVSVSGEPDRINADGSGVVIAEFDRVSTVDVATGRTREYESCDTCEKAGDAFAMVDKGLVVSSPASGYEVLGAWDGEDTVPDGYRDGYGNAIAVTEDYVIGTWDHLDVGHPARWVVHDARSGAVVADMPCSPPEGTGTANPTFYTPSVSANGRYLVVGTGAFDLKSKKGYCFEGTDERNPIELLTVDDNGVAYGVSVPTDDSEPRPQVQVPLKTAVPRLAPDGATMPAANSAEYGYFIAPTGSGKLALGLIAYPHR</sequence>
<evidence type="ECO:0000313" key="4">
    <source>
        <dbReference type="Proteomes" id="UP000308697"/>
    </source>
</evidence>
<evidence type="ECO:0008006" key="5">
    <source>
        <dbReference type="Google" id="ProtNLM"/>
    </source>
</evidence>
<dbReference type="PROSITE" id="PS51257">
    <property type="entry name" value="PROKAR_LIPOPROTEIN"/>
    <property type="match status" value="1"/>
</dbReference>
<dbReference type="Proteomes" id="UP000308697">
    <property type="component" value="Unassembled WGS sequence"/>
</dbReference>
<keyword evidence="4" id="KW-1185">Reference proteome</keyword>
<dbReference type="EMBL" id="SUMB01000004">
    <property type="protein sequence ID" value="TJZ54210.1"/>
    <property type="molecule type" value="Genomic_DNA"/>
</dbReference>
<evidence type="ECO:0000256" key="1">
    <source>
        <dbReference type="SAM" id="MobiDB-lite"/>
    </source>
</evidence>
<proteinExistence type="predicted"/>
<evidence type="ECO:0000256" key="2">
    <source>
        <dbReference type="SAM" id="SignalP"/>
    </source>
</evidence>
<feature type="region of interest" description="Disordered" evidence="1">
    <location>
        <begin position="104"/>
        <end position="127"/>
    </location>
</feature>
<feature type="compositionally biased region" description="Polar residues" evidence="1">
    <location>
        <begin position="46"/>
        <end position="55"/>
    </location>
</feature>
<feature type="chain" id="PRO_5020242894" description="PQQ-like beta-propeller repeat protein" evidence="2">
    <location>
        <begin position="23"/>
        <end position="436"/>
    </location>
</feature>
<gene>
    <name evidence="3" type="ORF">FCH28_13590</name>
</gene>
<feature type="region of interest" description="Disordered" evidence="1">
    <location>
        <begin position="23"/>
        <end position="55"/>
    </location>
</feature>
<name>A0A4U0NJ49_9ACTN</name>
<dbReference type="AlphaFoldDB" id="A0A4U0NJ49"/>
<comment type="caution">
    <text evidence="3">The sequence shown here is derived from an EMBL/GenBank/DDBJ whole genome shotgun (WGS) entry which is preliminary data.</text>
</comment>
<evidence type="ECO:0000313" key="3">
    <source>
        <dbReference type="EMBL" id="TJZ54210.1"/>
    </source>
</evidence>
<reference evidence="3 4" key="1">
    <citation type="submission" date="2019-04" db="EMBL/GenBank/DDBJ databases">
        <title>Streptomyces piniterrae sp. nov., a heliquinomycin-producing actinomycete isolated from rhizosphere soil of Pinus yunnanensis.</title>
        <authorList>
            <person name="Zhuang X."/>
            <person name="Zhao J."/>
        </authorList>
    </citation>
    <scope>NUCLEOTIDE SEQUENCE [LARGE SCALE GENOMIC DNA]</scope>
    <source>
        <strain evidence="4">jys28</strain>
    </source>
</reference>
<feature type="compositionally biased region" description="Polar residues" evidence="1">
    <location>
        <begin position="23"/>
        <end position="38"/>
    </location>
</feature>
<protein>
    <recommendedName>
        <fullName evidence="5">PQQ-like beta-propeller repeat protein</fullName>
    </recommendedName>
</protein>
<accession>A0A4U0NJ49</accession>
<dbReference type="OrthoDB" id="3636947at2"/>